<dbReference type="Proteomes" id="UP000239757">
    <property type="component" value="Unassembled WGS sequence"/>
</dbReference>
<sequence>MLMAVEFLLMALAMPSYFYIGSTVVGICCLVRLVMNILVASELFSLNYYGLQHFNPQPSNRFFFFLGLLAGYLYEAQAIPTLGGENNYVGAYYYAIVYIIMAIASLIGFSLDVLLVIKTKNIYTNIFNNWRSMKSLASWPTIDSFVAKVRLKW</sequence>
<gene>
    <name evidence="2" type="ORF">GOBAR_AA06046</name>
</gene>
<accession>A0A2P5YG13</accession>
<evidence type="ECO:0000313" key="2">
    <source>
        <dbReference type="EMBL" id="PPS14535.1"/>
    </source>
</evidence>
<protein>
    <submittedName>
        <fullName evidence="2">Uncharacterized protein</fullName>
    </submittedName>
</protein>
<keyword evidence="1" id="KW-1133">Transmembrane helix</keyword>
<feature type="transmembrane region" description="Helical" evidence="1">
    <location>
        <begin position="91"/>
        <end position="117"/>
    </location>
</feature>
<keyword evidence="1" id="KW-0472">Membrane</keyword>
<feature type="transmembrane region" description="Helical" evidence="1">
    <location>
        <begin position="62"/>
        <end position="79"/>
    </location>
</feature>
<feature type="transmembrane region" description="Helical" evidence="1">
    <location>
        <begin position="17"/>
        <end position="41"/>
    </location>
</feature>
<evidence type="ECO:0000313" key="3">
    <source>
        <dbReference type="Proteomes" id="UP000239757"/>
    </source>
</evidence>
<evidence type="ECO:0000256" key="1">
    <source>
        <dbReference type="SAM" id="Phobius"/>
    </source>
</evidence>
<name>A0A2P5YG13_GOSBA</name>
<dbReference type="EMBL" id="KZ663244">
    <property type="protein sequence ID" value="PPS14535.1"/>
    <property type="molecule type" value="Genomic_DNA"/>
</dbReference>
<dbReference type="OrthoDB" id="1719992at2759"/>
<proteinExistence type="predicted"/>
<dbReference type="AlphaFoldDB" id="A0A2P5YG13"/>
<organism evidence="2 3">
    <name type="scientific">Gossypium barbadense</name>
    <name type="common">Sea Island cotton</name>
    <name type="synonym">Hibiscus barbadensis</name>
    <dbReference type="NCBI Taxonomy" id="3634"/>
    <lineage>
        <taxon>Eukaryota</taxon>
        <taxon>Viridiplantae</taxon>
        <taxon>Streptophyta</taxon>
        <taxon>Embryophyta</taxon>
        <taxon>Tracheophyta</taxon>
        <taxon>Spermatophyta</taxon>
        <taxon>Magnoliopsida</taxon>
        <taxon>eudicotyledons</taxon>
        <taxon>Gunneridae</taxon>
        <taxon>Pentapetalae</taxon>
        <taxon>rosids</taxon>
        <taxon>malvids</taxon>
        <taxon>Malvales</taxon>
        <taxon>Malvaceae</taxon>
        <taxon>Malvoideae</taxon>
        <taxon>Gossypium</taxon>
    </lineage>
</organism>
<reference evidence="2 3" key="1">
    <citation type="submission" date="2015-01" db="EMBL/GenBank/DDBJ databases">
        <title>Genome of allotetraploid Gossypium barbadense reveals genomic plasticity and fiber elongation in cotton evolution.</title>
        <authorList>
            <person name="Chen X."/>
            <person name="Liu X."/>
            <person name="Zhao B."/>
            <person name="Zheng H."/>
            <person name="Hu Y."/>
            <person name="Lu G."/>
            <person name="Yang C."/>
            <person name="Chen J."/>
            <person name="Shan C."/>
            <person name="Zhang L."/>
            <person name="Zhou Y."/>
            <person name="Wang L."/>
            <person name="Guo W."/>
            <person name="Bai Y."/>
            <person name="Ruan J."/>
            <person name="Shangguan X."/>
            <person name="Mao Y."/>
            <person name="Jiang J."/>
            <person name="Zhu Y."/>
            <person name="Lei J."/>
            <person name="Kang H."/>
            <person name="Chen S."/>
            <person name="He X."/>
            <person name="Wang R."/>
            <person name="Wang Y."/>
            <person name="Chen J."/>
            <person name="Wang L."/>
            <person name="Yu S."/>
            <person name="Wang B."/>
            <person name="Wei J."/>
            <person name="Song S."/>
            <person name="Lu X."/>
            <person name="Gao Z."/>
            <person name="Gu W."/>
            <person name="Deng X."/>
            <person name="Ma D."/>
            <person name="Wang S."/>
            <person name="Liang W."/>
            <person name="Fang L."/>
            <person name="Cai C."/>
            <person name="Zhu X."/>
            <person name="Zhou B."/>
            <person name="Zhang Y."/>
            <person name="Chen Z."/>
            <person name="Xu S."/>
            <person name="Zhu R."/>
            <person name="Wang S."/>
            <person name="Zhang T."/>
            <person name="Zhao G."/>
        </authorList>
    </citation>
    <scope>NUCLEOTIDE SEQUENCE [LARGE SCALE GENOMIC DNA]</scope>
    <source>
        <strain evidence="3">cv. Xinhai21</strain>
        <tissue evidence="2">Leaf</tissue>
    </source>
</reference>
<keyword evidence="1" id="KW-0812">Transmembrane</keyword>